<evidence type="ECO:0000256" key="3">
    <source>
        <dbReference type="ARBA" id="ARBA00022964"/>
    </source>
</evidence>
<evidence type="ECO:0000313" key="7">
    <source>
        <dbReference type="EMBL" id="KAH7069311.1"/>
    </source>
</evidence>
<gene>
    <name evidence="7" type="ORF">FB567DRAFT_456927</name>
</gene>
<evidence type="ECO:0000256" key="4">
    <source>
        <dbReference type="ARBA" id="ARBA00023002"/>
    </source>
</evidence>
<evidence type="ECO:0000256" key="5">
    <source>
        <dbReference type="ARBA" id="ARBA00023004"/>
    </source>
</evidence>
<dbReference type="GO" id="GO:0005506">
    <property type="term" value="F:iron ion binding"/>
    <property type="evidence" value="ECO:0007669"/>
    <property type="project" value="InterPro"/>
</dbReference>
<dbReference type="PANTHER" id="PTHR10869:SF242">
    <property type="entry name" value="PROLYL 4-HYDROXYLASE ALPHA SUBUNIT DOMAIN-CONTAINING PROTEIN"/>
    <property type="match status" value="1"/>
</dbReference>
<name>A0A8K0QUC3_9PLEO</name>
<evidence type="ECO:0000259" key="6">
    <source>
        <dbReference type="SMART" id="SM00702"/>
    </source>
</evidence>
<dbReference type="GO" id="GO:0031418">
    <property type="term" value="F:L-ascorbic acid binding"/>
    <property type="evidence" value="ECO:0007669"/>
    <property type="project" value="InterPro"/>
</dbReference>
<organism evidence="7 8">
    <name type="scientific">Paraphoma chrysanthemicola</name>
    <dbReference type="NCBI Taxonomy" id="798071"/>
    <lineage>
        <taxon>Eukaryota</taxon>
        <taxon>Fungi</taxon>
        <taxon>Dikarya</taxon>
        <taxon>Ascomycota</taxon>
        <taxon>Pezizomycotina</taxon>
        <taxon>Dothideomycetes</taxon>
        <taxon>Pleosporomycetidae</taxon>
        <taxon>Pleosporales</taxon>
        <taxon>Pleosporineae</taxon>
        <taxon>Phaeosphaeriaceae</taxon>
        <taxon>Paraphoma</taxon>
    </lineage>
</organism>
<dbReference type="Proteomes" id="UP000813461">
    <property type="component" value="Unassembled WGS sequence"/>
</dbReference>
<dbReference type="PANTHER" id="PTHR10869">
    <property type="entry name" value="PROLYL 4-HYDROXYLASE ALPHA SUBUNIT"/>
    <property type="match status" value="1"/>
</dbReference>
<comment type="cofactor">
    <cofactor evidence="1">
        <name>L-ascorbate</name>
        <dbReference type="ChEBI" id="CHEBI:38290"/>
    </cofactor>
</comment>
<dbReference type="InterPro" id="IPR006620">
    <property type="entry name" value="Pro_4_hyd_alph"/>
</dbReference>
<reference evidence="7" key="1">
    <citation type="journal article" date="2021" name="Nat. Commun.">
        <title>Genetic determinants of endophytism in the Arabidopsis root mycobiome.</title>
        <authorList>
            <person name="Mesny F."/>
            <person name="Miyauchi S."/>
            <person name="Thiergart T."/>
            <person name="Pickel B."/>
            <person name="Atanasova L."/>
            <person name="Karlsson M."/>
            <person name="Huettel B."/>
            <person name="Barry K.W."/>
            <person name="Haridas S."/>
            <person name="Chen C."/>
            <person name="Bauer D."/>
            <person name="Andreopoulos W."/>
            <person name="Pangilinan J."/>
            <person name="LaButti K."/>
            <person name="Riley R."/>
            <person name="Lipzen A."/>
            <person name="Clum A."/>
            <person name="Drula E."/>
            <person name="Henrissat B."/>
            <person name="Kohler A."/>
            <person name="Grigoriev I.V."/>
            <person name="Martin F.M."/>
            <person name="Hacquard S."/>
        </authorList>
    </citation>
    <scope>NUCLEOTIDE SEQUENCE</scope>
    <source>
        <strain evidence="7">MPI-SDFR-AT-0120</strain>
    </source>
</reference>
<keyword evidence="4" id="KW-0560">Oxidoreductase</keyword>
<accession>A0A8K0QUC3</accession>
<evidence type="ECO:0000256" key="2">
    <source>
        <dbReference type="ARBA" id="ARBA00022723"/>
    </source>
</evidence>
<dbReference type="SMART" id="SM00702">
    <property type="entry name" value="P4Hc"/>
    <property type="match status" value="1"/>
</dbReference>
<comment type="caution">
    <text evidence="7">The sequence shown here is derived from an EMBL/GenBank/DDBJ whole genome shotgun (WGS) entry which is preliminary data.</text>
</comment>
<keyword evidence="3" id="KW-0223">Dioxygenase</keyword>
<dbReference type="EMBL" id="JAGMVJ010000030">
    <property type="protein sequence ID" value="KAH7069311.1"/>
    <property type="molecule type" value="Genomic_DNA"/>
</dbReference>
<dbReference type="AlphaFoldDB" id="A0A8K0QUC3"/>
<sequence>MRWSEYLITGLDAWLKPAHEPEKNATEGVEQRFSSEEILEACKAHQYTSEIISLDPLVIYINNFTSAHEAEELIDIGSPDFESSYISRSHGPNSLASGRTSTSAPLPLDHPLVSCILARARTFMGNMLLPTEPFSIPQLVRYFPGQKYDLHTDFWPEHQVVADGPDRGRLFNRVASFFVFLRDNCTDGYTNFPSVSPPSATPDDLAARYGSRVAVGEKDGKPQGLKFKPVRGNAVFWVNIDGEGKGDRRLLHAGLPVGEGEKIGLNIWPRKWYGWENGRGEEERKGWSGKWKE</sequence>
<feature type="domain" description="Prolyl 4-hydroxylase alpha subunit" evidence="6">
    <location>
        <begin position="56"/>
        <end position="270"/>
    </location>
</feature>
<dbReference type="GO" id="GO:0005783">
    <property type="term" value="C:endoplasmic reticulum"/>
    <property type="evidence" value="ECO:0007669"/>
    <property type="project" value="TreeGrafter"/>
</dbReference>
<proteinExistence type="predicted"/>
<keyword evidence="2" id="KW-0479">Metal-binding</keyword>
<evidence type="ECO:0000256" key="1">
    <source>
        <dbReference type="ARBA" id="ARBA00001961"/>
    </source>
</evidence>
<keyword evidence="8" id="KW-1185">Reference proteome</keyword>
<dbReference type="InterPro" id="IPR045054">
    <property type="entry name" value="P4HA-like"/>
</dbReference>
<dbReference type="Gene3D" id="2.60.120.620">
    <property type="entry name" value="q2cbj1_9rhob like domain"/>
    <property type="match status" value="1"/>
</dbReference>
<keyword evidence="5" id="KW-0408">Iron</keyword>
<dbReference type="GO" id="GO:0004656">
    <property type="term" value="F:procollagen-proline 4-dioxygenase activity"/>
    <property type="evidence" value="ECO:0007669"/>
    <property type="project" value="TreeGrafter"/>
</dbReference>
<protein>
    <recommendedName>
        <fullName evidence="6">Prolyl 4-hydroxylase alpha subunit domain-containing protein</fullName>
    </recommendedName>
</protein>
<evidence type="ECO:0000313" key="8">
    <source>
        <dbReference type="Proteomes" id="UP000813461"/>
    </source>
</evidence>
<dbReference type="Pfam" id="PF13640">
    <property type="entry name" value="2OG-FeII_Oxy_3"/>
    <property type="match status" value="1"/>
</dbReference>
<dbReference type="OrthoDB" id="420380at2759"/>
<dbReference type="InterPro" id="IPR044862">
    <property type="entry name" value="Pro_4_hyd_alph_FE2OG_OXY"/>
</dbReference>